<keyword evidence="1" id="KW-0722">Serine protease inhibitor</keyword>
<organism evidence="2 3">
    <name type="scientific">Ditylenchus destructor</name>
    <dbReference type="NCBI Taxonomy" id="166010"/>
    <lineage>
        <taxon>Eukaryota</taxon>
        <taxon>Metazoa</taxon>
        <taxon>Ecdysozoa</taxon>
        <taxon>Nematoda</taxon>
        <taxon>Chromadorea</taxon>
        <taxon>Rhabditida</taxon>
        <taxon>Tylenchina</taxon>
        <taxon>Tylenchomorpha</taxon>
        <taxon>Sphaerularioidea</taxon>
        <taxon>Anguinidae</taxon>
        <taxon>Anguininae</taxon>
        <taxon>Ditylenchus</taxon>
    </lineage>
</organism>
<dbReference type="CDD" id="cd19941">
    <property type="entry name" value="TIL"/>
    <property type="match status" value="1"/>
</dbReference>
<sequence length="187" mass="20229">MNCTGTPQDEDLDELDKRQGIIALTLFATVTAALLAKAGQRCPANEEYVKNPRCPDVACSMLKKGHARSGDGVSPCMVGNLTIEPGCFCVPNYARNKAGICIPVEQCKHLDMSAEQRCPANEVYADEPTCPDITCDMICEVPPRSGDPPCAHGNHTFRSQCYCVPDFARNKAGICIPVEQCKCTQGM</sequence>
<dbReference type="Gene3D" id="2.10.25.10">
    <property type="entry name" value="Laminin"/>
    <property type="match status" value="2"/>
</dbReference>
<reference evidence="2" key="1">
    <citation type="submission" date="2022-01" db="EMBL/GenBank/DDBJ databases">
        <title>Genome Sequence Resource for Two Populations of Ditylenchus destructor, the Migratory Endoparasitic Phytonematode.</title>
        <authorList>
            <person name="Zhang H."/>
            <person name="Lin R."/>
            <person name="Xie B."/>
        </authorList>
    </citation>
    <scope>NUCLEOTIDE SEQUENCE</scope>
    <source>
        <strain evidence="2">BazhouSP</strain>
    </source>
</reference>
<evidence type="ECO:0000313" key="3">
    <source>
        <dbReference type="Proteomes" id="UP001201812"/>
    </source>
</evidence>
<comment type="caution">
    <text evidence="2">The sequence shown here is derived from an EMBL/GenBank/DDBJ whole genome shotgun (WGS) entry which is preliminary data.</text>
</comment>
<dbReference type="SUPFAM" id="SSF57567">
    <property type="entry name" value="Serine protease inhibitors"/>
    <property type="match status" value="2"/>
</dbReference>
<proteinExistence type="predicted"/>
<protein>
    <submittedName>
        <fullName evidence="2">Mucin-19-like</fullName>
    </submittedName>
</protein>
<evidence type="ECO:0000313" key="2">
    <source>
        <dbReference type="EMBL" id="KAI1701195.1"/>
    </source>
</evidence>
<keyword evidence="1" id="KW-0646">Protease inhibitor</keyword>
<dbReference type="InterPro" id="IPR036084">
    <property type="entry name" value="Ser_inhib-like_sf"/>
</dbReference>
<dbReference type="EMBL" id="JAKKPZ010000124">
    <property type="protein sequence ID" value="KAI1701195.1"/>
    <property type="molecule type" value="Genomic_DNA"/>
</dbReference>
<keyword evidence="3" id="KW-1185">Reference proteome</keyword>
<accession>A0AAD4R046</accession>
<dbReference type="Proteomes" id="UP001201812">
    <property type="component" value="Unassembled WGS sequence"/>
</dbReference>
<dbReference type="AlphaFoldDB" id="A0AAD4R046"/>
<name>A0AAD4R046_9BILA</name>
<gene>
    <name evidence="2" type="ORF">DdX_16225</name>
</gene>
<dbReference type="GO" id="GO:0004867">
    <property type="term" value="F:serine-type endopeptidase inhibitor activity"/>
    <property type="evidence" value="ECO:0007669"/>
    <property type="project" value="UniProtKB-KW"/>
</dbReference>
<evidence type="ECO:0000256" key="1">
    <source>
        <dbReference type="ARBA" id="ARBA00022900"/>
    </source>
</evidence>